<dbReference type="AlphaFoldDB" id="A0A941IP65"/>
<dbReference type="PANTHER" id="PTHR21028:SF2">
    <property type="entry name" value="CYTH DOMAIN-CONTAINING PROTEIN"/>
    <property type="match status" value="1"/>
</dbReference>
<sequence>MIEAELKARVADPDALHAVLGAAAGTPERATYRDAYYDRDGALTVGGRELRVRTVTTEDVARTVLTFKGPVLDEATGSKAEAETRIADPAAIAAILEGLGYAPFIAFTKQCANYRISTPAGRKVLATVVRVPELDGTFLEVETMVEDEAEMTAALDDLRALLLDLEIGPAALTTELYTEAVAAARAHVD</sequence>
<dbReference type="PROSITE" id="PS51707">
    <property type="entry name" value="CYTH"/>
    <property type="match status" value="1"/>
</dbReference>
<comment type="caution">
    <text evidence="2">The sequence shown here is derived from an EMBL/GenBank/DDBJ whole genome shotgun (WGS) entry which is preliminary data.</text>
</comment>
<dbReference type="PANTHER" id="PTHR21028">
    <property type="entry name" value="SI:CH211-156B7.4"/>
    <property type="match status" value="1"/>
</dbReference>
<proteinExistence type="predicted"/>
<name>A0A941IP65_9ACTN</name>
<gene>
    <name evidence="2" type="ORF">KDL01_05965</name>
</gene>
<dbReference type="CDD" id="cd07890">
    <property type="entry name" value="CYTH-like_AC_IV-like"/>
    <property type="match status" value="1"/>
</dbReference>
<dbReference type="InterPro" id="IPR008173">
    <property type="entry name" value="Adenylyl_cyclase_CyaB"/>
</dbReference>
<reference evidence="2" key="1">
    <citation type="submission" date="2021-04" db="EMBL/GenBank/DDBJ databases">
        <title>Genome based classification of Actinospica acidithermotolerans sp. nov., an actinobacterium isolated from an Indonesian hot spring.</title>
        <authorList>
            <person name="Kusuma A.B."/>
            <person name="Putra K.E."/>
            <person name="Nafisah S."/>
            <person name="Loh J."/>
            <person name="Nouioui I."/>
            <person name="Goodfellow M."/>
        </authorList>
    </citation>
    <scope>NUCLEOTIDE SEQUENCE</scope>
    <source>
        <strain evidence="2">CSCA 57</strain>
    </source>
</reference>
<feature type="domain" description="CYTH" evidence="1">
    <location>
        <begin position="1"/>
        <end position="183"/>
    </location>
</feature>
<dbReference type="Gene3D" id="2.40.320.10">
    <property type="entry name" value="Hypothetical Protein Pfu-838710-001"/>
    <property type="match status" value="1"/>
</dbReference>
<dbReference type="InterPro" id="IPR033469">
    <property type="entry name" value="CYTH-like_dom_sf"/>
</dbReference>
<dbReference type="Proteomes" id="UP000675781">
    <property type="component" value="Unassembled WGS sequence"/>
</dbReference>
<dbReference type="InterPro" id="IPR023577">
    <property type="entry name" value="CYTH_domain"/>
</dbReference>
<organism evidence="2 3">
    <name type="scientific">Actinospica durhamensis</name>
    <dbReference type="NCBI Taxonomy" id="1508375"/>
    <lineage>
        <taxon>Bacteria</taxon>
        <taxon>Bacillati</taxon>
        <taxon>Actinomycetota</taxon>
        <taxon>Actinomycetes</taxon>
        <taxon>Catenulisporales</taxon>
        <taxon>Actinospicaceae</taxon>
        <taxon>Actinospica</taxon>
    </lineage>
</organism>
<dbReference type="Pfam" id="PF01928">
    <property type="entry name" value="CYTH"/>
    <property type="match status" value="1"/>
</dbReference>
<dbReference type="RefSeq" id="WP_212527317.1">
    <property type="nucleotide sequence ID" value="NZ_JAGSOG010000016.1"/>
</dbReference>
<protein>
    <submittedName>
        <fullName evidence="2">Class IV adenylate cyclase</fullName>
    </submittedName>
</protein>
<evidence type="ECO:0000313" key="2">
    <source>
        <dbReference type="EMBL" id="MBR7832797.1"/>
    </source>
</evidence>
<evidence type="ECO:0000259" key="1">
    <source>
        <dbReference type="PROSITE" id="PS51707"/>
    </source>
</evidence>
<evidence type="ECO:0000313" key="3">
    <source>
        <dbReference type="Proteomes" id="UP000675781"/>
    </source>
</evidence>
<dbReference type="EMBL" id="JAGSOG010000016">
    <property type="protein sequence ID" value="MBR7832797.1"/>
    <property type="molecule type" value="Genomic_DNA"/>
</dbReference>
<dbReference type="SUPFAM" id="SSF55154">
    <property type="entry name" value="CYTH-like phosphatases"/>
    <property type="match status" value="1"/>
</dbReference>
<dbReference type="SMART" id="SM01118">
    <property type="entry name" value="CYTH"/>
    <property type="match status" value="1"/>
</dbReference>
<accession>A0A941IP65</accession>
<keyword evidence="3" id="KW-1185">Reference proteome</keyword>